<evidence type="ECO:0000313" key="2">
    <source>
        <dbReference type="Proteomes" id="UP000183832"/>
    </source>
</evidence>
<keyword evidence="2" id="KW-1185">Reference proteome</keyword>
<sequence>MNDLKHLLMIKNGYFLDICGVKNKLGAKDNYEILREKSKKSLQGCVYEKKEELLTEANKRNCLRPLH</sequence>
<proteinExistence type="predicted"/>
<dbReference type="AlphaFoldDB" id="A0A1J1IDW0"/>
<evidence type="ECO:0000313" key="1">
    <source>
        <dbReference type="EMBL" id="CRK98455.1"/>
    </source>
</evidence>
<gene>
    <name evidence="1" type="ORF">CLUMA_CG011812</name>
</gene>
<name>A0A1J1IDW0_9DIPT</name>
<dbReference type="EMBL" id="CVRI01000047">
    <property type="protein sequence ID" value="CRK98455.1"/>
    <property type="molecule type" value="Genomic_DNA"/>
</dbReference>
<dbReference type="Proteomes" id="UP000183832">
    <property type="component" value="Unassembled WGS sequence"/>
</dbReference>
<accession>A0A1J1IDW0</accession>
<organism evidence="1 2">
    <name type="scientific">Clunio marinus</name>
    <dbReference type="NCBI Taxonomy" id="568069"/>
    <lineage>
        <taxon>Eukaryota</taxon>
        <taxon>Metazoa</taxon>
        <taxon>Ecdysozoa</taxon>
        <taxon>Arthropoda</taxon>
        <taxon>Hexapoda</taxon>
        <taxon>Insecta</taxon>
        <taxon>Pterygota</taxon>
        <taxon>Neoptera</taxon>
        <taxon>Endopterygota</taxon>
        <taxon>Diptera</taxon>
        <taxon>Nematocera</taxon>
        <taxon>Chironomoidea</taxon>
        <taxon>Chironomidae</taxon>
        <taxon>Clunio</taxon>
    </lineage>
</organism>
<reference evidence="1 2" key="1">
    <citation type="submission" date="2015-04" db="EMBL/GenBank/DDBJ databases">
        <authorList>
            <person name="Syromyatnikov M.Y."/>
            <person name="Popov V.N."/>
        </authorList>
    </citation>
    <scope>NUCLEOTIDE SEQUENCE [LARGE SCALE GENOMIC DNA]</scope>
</reference>
<protein>
    <submittedName>
        <fullName evidence="1">CLUMA_CG011812, isoform A</fullName>
    </submittedName>
</protein>